<keyword evidence="1" id="KW-0805">Transcription regulation</keyword>
<sequence>MVKKIFTLIFLLGFVSCIYSQITEQEIFKKIQKSSEYNKTENRDKALKLLIEAKSDSKKINYKSGLLNCNEGLMTMYVFAHDYKKVIEIAKESEKILISTPDVERLAHVYMNRGIAYLGLGFMNEALEDFKSSIKYNNESKNNDIKHDQLSNVYQNMASYYEIKQKPDSIIYFLKRSIEESKQVNDSSKLYGSSKYDNIIFTNLNIASYYTGVSKPQRLDLAERYFNEVLKYKDTDNFKANSVIFYNNFARFYNEKKDYNKAVEYATIALSKIMKAQSASQKQITYETLYKAYDKLGNKEMKIKYLELYTQLSDSLRSLEKSSINYSNSQIIEEKKKNFKEDQKKTWLMIAVIIMILIIVFGIIWLKHIKKTKARYETIIENFKKNEDIPVLAESADNEEEQTEEKTIDADKNNNVEIPEASIQSILTCLDAFEKTNEFTNANVSLSYLANYANTNTKYLNEVLKNYKGKSFSRYINGLRINYIMKVLYNEPKYREYKITYLAELCGFSSRQVFTTVFKKETGITTSYYINQLKNESFIPDEI</sequence>
<dbReference type="SUPFAM" id="SSF48452">
    <property type="entry name" value="TPR-like"/>
    <property type="match status" value="1"/>
</dbReference>
<evidence type="ECO:0000259" key="5">
    <source>
        <dbReference type="PROSITE" id="PS01124"/>
    </source>
</evidence>
<comment type="caution">
    <text evidence="6">The sequence shown here is derived from an EMBL/GenBank/DDBJ whole genome shotgun (WGS) entry which is preliminary data.</text>
</comment>
<proteinExistence type="predicted"/>
<dbReference type="SMART" id="SM00342">
    <property type="entry name" value="HTH_ARAC"/>
    <property type="match status" value="1"/>
</dbReference>
<name>A0AAJ1VJF3_9FLAO</name>
<dbReference type="Gene3D" id="1.10.10.60">
    <property type="entry name" value="Homeodomain-like"/>
    <property type="match status" value="2"/>
</dbReference>
<evidence type="ECO:0000313" key="6">
    <source>
        <dbReference type="EMBL" id="MDN4011616.1"/>
    </source>
</evidence>
<dbReference type="PROSITE" id="PS01124">
    <property type="entry name" value="HTH_ARAC_FAMILY_2"/>
    <property type="match status" value="1"/>
</dbReference>
<dbReference type="Pfam" id="PF12833">
    <property type="entry name" value="HTH_18"/>
    <property type="match status" value="1"/>
</dbReference>
<evidence type="ECO:0000256" key="3">
    <source>
        <dbReference type="PROSITE-ProRule" id="PRU00339"/>
    </source>
</evidence>
<feature type="repeat" description="TPR" evidence="3">
    <location>
        <begin position="107"/>
        <end position="140"/>
    </location>
</feature>
<dbReference type="AlphaFoldDB" id="A0AAJ1VJF3"/>
<evidence type="ECO:0000256" key="1">
    <source>
        <dbReference type="ARBA" id="ARBA00023015"/>
    </source>
</evidence>
<protein>
    <submittedName>
        <fullName evidence="6">Helix-turn-helix transcriptional regulator</fullName>
    </submittedName>
</protein>
<dbReference type="InterPro" id="IPR009057">
    <property type="entry name" value="Homeodomain-like_sf"/>
</dbReference>
<accession>A0AAJ1VJF3</accession>
<keyword evidence="4" id="KW-0812">Transmembrane</keyword>
<keyword evidence="3" id="KW-0802">TPR repeat</keyword>
<dbReference type="InterPro" id="IPR011990">
    <property type="entry name" value="TPR-like_helical_dom_sf"/>
</dbReference>
<dbReference type="PROSITE" id="PS51257">
    <property type="entry name" value="PROKAR_LIPOPROTEIN"/>
    <property type="match status" value="1"/>
</dbReference>
<evidence type="ECO:0000313" key="7">
    <source>
        <dbReference type="Proteomes" id="UP001225933"/>
    </source>
</evidence>
<dbReference type="PROSITE" id="PS50005">
    <property type="entry name" value="TPR"/>
    <property type="match status" value="1"/>
</dbReference>
<dbReference type="Gene3D" id="1.25.40.10">
    <property type="entry name" value="Tetratricopeptide repeat domain"/>
    <property type="match status" value="2"/>
</dbReference>
<reference evidence="6" key="1">
    <citation type="submission" date="2023-06" db="EMBL/GenBank/DDBJ databases">
        <title>Two Chryseobacterium gambrini strains from China.</title>
        <authorList>
            <person name="Zeng J."/>
            <person name="Wu Y."/>
        </authorList>
    </citation>
    <scope>NUCLEOTIDE SEQUENCE</scope>
    <source>
        <strain evidence="6">SQ219</strain>
    </source>
</reference>
<keyword evidence="4" id="KW-1133">Transmembrane helix</keyword>
<dbReference type="InterPro" id="IPR018060">
    <property type="entry name" value="HTH_AraC"/>
</dbReference>
<feature type="transmembrane region" description="Helical" evidence="4">
    <location>
        <begin position="347"/>
        <end position="366"/>
    </location>
</feature>
<dbReference type="GO" id="GO:0043565">
    <property type="term" value="F:sequence-specific DNA binding"/>
    <property type="evidence" value="ECO:0007669"/>
    <property type="project" value="InterPro"/>
</dbReference>
<gene>
    <name evidence="6" type="ORF">QX233_04010</name>
</gene>
<organism evidence="6 7">
    <name type="scientific">Chryseobacterium gambrini</name>
    <dbReference type="NCBI Taxonomy" id="373672"/>
    <lineage>
        <taxon>Bacteria</taxon>
        <taxon>Pseudomonadati</taxon>
        <taxon>Bacteroidota</taxon>
        <taxon>Flavobacteriia</taxon>
        <taxon>Flavobacteriales</taxon>
        <taxon>Weeksellaceae</taxon>
        <taxon>Chryseobacterium group</taxon>
        <taxon>Chryseobacterium</taxon>
    </lineage>
</organism>
<evidence type="ECO:0000256" key="2">
    <source>
        <dbReference type="ARBA" id="ARBA00023163"/>
    </source>
</evidence>
<dbReference type="RefSeq" id="WP_214589774.1">
    <property type="nucleotide sequence ID" value="NZ_JAUHGV010000003.1"/>
</dbReference>
<keyword evidence="2" id="KW-0804">Transcription</keyword>
<dbReference type="GO" id="GO:0003700">
    <property type="term" value="F:DNA-binding transcription factor activity"/>
    <property type="evidence" value="ECO:0007669"/>
    <property type="project" value="InterPro"/>
</dbReference>
<dbReference type="InterPro" id="IPR019734">
    <property type="entry name" value="TPR_rpt"/>
</dbReference>
<evidence type="ECO:0000256" key="4">
    <source>
        <dbReference type="SAM" id="Phobius"/>
    </source>
</evidence>
<dbReference type="Proteomes" id="UP001225933">
    <property type="component" value="Unassembled WGS sequence"/>
</dbReference>
<dbReference type="SMART" id="SM00028">
    <property type="entry name" value="TPR"/>
    <property type="match status" value="2"/>
</dbReference>
<dbReference type="EMBL" id="JAUHGV010000003">
    <property type="protein sequence ID" value="MDN4011616.1"/>
    <property type="molecule type" value="Genomic_DNA"/>
</dbReference>
<dbReference type="SUPFAM" id="SSF46689">
    <property type="entry name" value="Homeodomain-like"/>
    <property type="match status" value="1"/>
</dbReference>
<keyword evidence="4" id="KW-0472">Membrane</keyword>
<feature type="domain" description="HTH araC/xylS-type" evidence="5">
    <location>
        <begin position="424"/>
        <end position="532"/>
    </location>
</feature>